<dbReference type="Pfam" id="PF02498">
    <property type="entry name" value="Bro-N"/>
    <property type="match status" value="1"/>
</dbReference>
<dbReference type="Proteomes" id="UP001617213">
    <property type="component" value="Unassembled WGS sequence"/>
</dbReference>
<keyword evidence="3" id="KW-1185">Reference proteome</keyword>
<reference evidence="2 3" key="1">
    <citation type="submission" date="2024-10" db="EMBL/GenBank/DDBJ databases">
        <title>The Natural Products Discovery Center: Release of the First 8490 Sequenced Strains for Exploring Actinobacteria Biosynthetic Diversity.</title>
        <authorList>
            <person name="Kalkreuter E."/>
            <person name="Kautsar S.A."/>
            <person name="Yang D."/>
            <person name="Bader C.D."/>
            <person name="Teijaro C.N."/>
            <person name="Fluegel L."/>
            <person name="Davis C.M."/>
            <person name="Simpson J.R."/>
            <person name="Lauterbach L."/>
            <person name="Steele A.D."/>
            <person name="Gui C."/>
            <person name="Meng S."/>
            <person name="Li G."/>
            <person name="Viehrig K."/>
            <person name="Ye F."/>
            <person name="Su P."/>
            <person name="Kiefer A.F."/>
            <person name="Nichols A."/>
            <person name="Cepeda A.J."/>
            <person name="Yan W."/>
            <person name="Fan B."/>
            <person name="Jiang Y."/>
            <person name="Adhikari A."/>
            <person name="Zheng C.-J."/>
            <person name="Schuster L."/>
            <person name="Cowan T.M."/>
            <person name="Smanski M.J."/>
            <person name="Chevrette M.G."/>
            <person name="De Carvalho L.P.S."/>
            <person name="Shen B."/>
        </authorList>
    </citation>
    <scope>NUCLEOTIDE SEQUENCE [LARGE SCALE GENOMIC DNA]</scope>
    <source>
        <strain evidence="2 3">NPDC087581</strain>
    </source>
</reference>
<dbReference type="InterPro" id="IPR003497">
    <property type="entry name" value="BRO_N_domain"/>
</dbReference>
<dbReference type="PANTHER" id="PTHR36180">
    <property type="entry name" value="DNA-BINDING PROTEIN-RELATED-RELATED"/>
    <property type="match status" value="1"/>
</dbReference>
<name>A0ABW8E550_9PSED</name>
<dbReference type="PROSITE" id="PS51750">
    <property type="entry name" value="BRO_N"/>
    <property type="match status" value="1"/>
</dbReference>
<feature type="domain" description="Bro-N" evidence="1">
    <location>
        <begin position="27"/>
        <end position="127"/>
    </location>
</feature>
<dbReference type="PANTHER" id="PTHR36180:SF2">
    <property type="entry name" value="BRO FAMILY PROTEIN"/>
    <property type="match status" value="1"/>
</dbReference>
<dbReference type="EMBL" id="JBIUWZ010000043">
    <property type="protein sequence ID" value="MFJ2680951.1"/>
    <property type="molecule type" value="Genomic_DNA"/>
</dbReference>
<evidence type="ECO:0000259" key="1">
    <source>
        <dbReference type="PROSITE" id="PS51750"/>
    </source>
</evidence>
<sequence>MHQHTESINSPNITAPRFSQSENVARNSSVIPFDFDGAAIRVITDKLGDPWFVARDVADALGYSKPENAVARHCKAATTTPKQGGGFMTIIPERDLYRLVMKSKLPAAEKFEEWVVGQVLPSIRKTGTFYTQGPNNSKIVGELAILECFDRLLKPANSSKMMMLAKIAANNGLDAKFLPGYAVDAAPDASGGSSMPTKAITALIKDHAIASTARAFNLALEAHGFLKVLQRKNSKQQMVDFWSVTDKGMAYGKNLTSPQCPRETQPHWYVDRFLELAGLVGKGAK</sequence>
<dbReference type="SMART" id="SM01040">
    <property type="entry name" value="Bro-N"/>
    <property type="match status" value="1"/>
</dbReference>
<accession>A0ABW8E550</accession>
<comment type="caution">
    <text evidence="2">The sequence shown here is derived from an EMBL/GenBank/DDBJ whole genome shotgun (WGS) entry which is preliminary data.</text>
</comment>
<protein>
    <submittedName>
        <fullName evidence="2">Bro-N domain-containing protein</fullName>
    </submittedName>
</protein>
<proteinExistence type="predicted"/>
<organism evidence="2 3">
    <name type="scientific">Pseudomonas sivasensis</name>
    <dbReference type="NCBI Taxonomy" id="1880678"/>
    <lineage>
        <taxon>Bacteria</taxon>
        <taxon>Pseudomonadati</taxon>
        <taxon>Pseudomonadota</taxon>
        <taxon>Gammaproteobacteria</taxon>
        <taxon>Pseudomonadales</taxon>
        <taxon>Pseudomonadaceae</taxon>
        <taxon>Pseudomonas</taxon>
    </lineage>
</organism>
<gene>
    <name evidence="2" type="ORF">ACIOWJ_23020</name>
</gene>
<evidence type="ECO:0000313" key="2">
    <source>
        <dbReference type="EMBL" id="MFJ2680951.1"/>
    </source>
</evidence>
<evidence type="ECO:0000313" key="3">
    <source>
        <dbReference type="Proteomes" id="UP001617213"/>
    </source>
</evidence>
<dbReference type="RefSeq" id="WP_401383539.1">
    <property type="nucleotide sequence ID" value="NZ_JBIUWZ010000043.1"/>
</dbReference>